<gene>
    <name evidence="3" type="primary">hprK</name>
    <name evidence="3" type="ORF">MPOCJGCO_3691</name>
</gene>
<dbReference type="EMBL" id="BPRB01000227">
    <property type="protein sequence ID" value="GJE61569.1"/>
    <property type="molecule type" value="Genomic_DNA"/>
</dbReference>
<dbReference type="CDD" id="cd01918">
    <property type="entry name" value="HprK_C"/>
    <property type="match status" value="1"/>
</dbReference>
<dbReference type="Proteomes" id="UP001055057">
    <property type="component" value="Unassembled WGS sequence"/>
</dbReference>
<feature type="domain" description="HPr kinase/phosphorylase C-terminal" evidence="2">
    <location>
        <begin position="15"/>
        <end position="93"/>
    </location>
</feature>
<proteinExistence type="predicted"/>
<reference evidence="3" key="1">
    <citation type="journal article" date="2021" name="Front. Microbiol.">
        <title>Comprehensive Comparative Genomics and Phenotyping of Methylobacterium Species.</title>
        <authorList>
            <person name="Alessa O."/>
            <person name="Ogura Y."/>
            <person name="Fujitani Y."/>
            <person name="Takami H."/>
            <person name="Hayashi T."/>
            <person name="Sahin N."/>
            <person name="Tani A."/>
        </authorList>
    </citation>
    <scope>NUCLEOTIDE SEQUENCE</scope>
    <source>
        <strain evidence="3">DSM 23632</strain>
    </source>
</reference>
<dbReference type="Pfam" id="PF07475">
    <property type="entry name" value="Hpr_kinase_C"/>
    <property type="match status" value="1"/>
</dbReference>
<keyword evidence="4" id="KW-1185">Reference proteome</keyword>
<dbReference type="Gene3D" id="3.40.50.300">
    <property type="entry name" value="P-loop containing nucleotide triphosphate hydrolases"/>
    <property type="match status" value="1"/>
</dbReference>
<protein>
    <submittedName>
        <fullName evidence="3">HPr kinase/phosphorylase</fullName>
    </submittedName>
</protein>
<dbReference type="InterPro" id="IPR027417">
    <property type="entry name" value="P-loop_NTPase"/>
</dbReference>
<sequence>MTDTSPSIGTAGDGTTVHATCIVVGEAGVLIRGEAGAGKTSLALALIDCVTGTGRFAALVGDDRIRLERHDGRLVARPHPAVAGLAEIRGFGIAATDWLPAAVLRLVVDLVAAAPRLPPPPADAVILDVALPRLVIDRPMRDVGLAPTLVLRALGVSSQPHTTGELDTRWQPHSALPVSVA</sequence>
<dbReference type="RefSeq" id="WP_238184131.1">
    <property type="nucleotide sequence ID" value="NZ_BPRB01000227.1"/>
</dbReference>
<comment type="caution">
    <text evidence="3">The sequence shown here is derived from an EMBL/GenBank/DDBJ whole genome shotgun (WGS) entry which is preliminary data.</text>
</comment>
<dbReference type="GO" id="GO:0016301">
    <property type="term" value="F:kinase activity"/>
    <property type="evidence" value="ECO:0007669"/>
    <property type="project" value="UniProtKB-KW"/>
</dbReference>
<feature type="region of interest" description="Disordered" evidence="1">
    <location>
        <begin position="159"/>
        <end position="181"/>
    </location>
</feature>
<reference evidence="3" key="2">
    <citation type="submission" date="2021-08" db="EMBL/GenBank/DDBJ databases">
        <authorList>
            <person name="Tani A."/>
            <person name="Ola A."/>
            <person name="Ogura Y."/>
            <person name="Katsura K."/>
            <person name="Hayashi T."/>
        </authorList>
    </citation>
    <scope>NUCLEOTIDE SEQUENCE</scope>
    <source>
        <strain evidence="3">DSM 23632</strain>
    </source>
</reference>
<evidence type="ECO:0000256" key="1">
    <source>
        <dbReference type="SAM" id="MobiDB-lite"/>
    </source>
</evidence>
<dbReference type="SUPFAM" id="SSF53795">
    <property type="entry name" value="PEP carboxykinase-like"/>
    <property type="match status" value="1"/>
</dbReference>
<name>A0ABQ4U305_9HYPH</name>
<evidence type="ECO:0000259" key="2">
    <source>
        <dbReference type="Pfam" id="PF07475"/>
    </source>
</evidence>
<keyword evidence="3" id="KW-0418">Kinase</keyword>
<evidence type="ECO:0000313" key="3">
    <source>
        <dbReference type="EMBL" id="GJE61569.1"/>
    </source>
</evidence>
<evidence type="ECO:0000313" key="4">
    <source>
        <dbReference type="Proteomes" id="UP001055057"/>
    </source>
</evidence>
<accession>A0ABQ4U305</accession>
<organism evidence="3 4">
    <name type="scientific">Methylobacterium trifolii</name>
    <dbReference type="NCBI Taxonomy" id="1003092"/>
    <lineage>
        <taxon>Bacteria</taxon>
        <taxon>Pseudomonadati</taxon>
        <taxon>Pseudomonadota</taxon>
        <taxon>Alphaproteobacteria</taxon>
        <taxon>Hyphomicrobiales</taxon>
        <taxon>Methylobacteriaceae</taxon>
        <taxon>Methylobacterium</taxon>
    </lineage>
</organism>
<keyword evidence="3" id="KW-0808">Transferase</keyword>
<dbReference type="InterPro" id="IPR011104">
    <property type="entry name" value="Hpr_kin/Pase_C"/>
</dbReference>